<gene>
    <name evidence="3" type="ORF">EGT51_03040</name>
</gene>
<organism evidence="3 4">
    <name type="scientific">Levilactobacillus suantsaiihabitans</name>
    <dbReference type="NCBI Taxonomy" id="2487722"/>
    <lineage>
        <taxon>Bacteria</taxon>
        <taxon>Bacillati</taxon>
        <taxon>Bacillota</taxon>
        <taxon>Bacilli</taxon>
        <taxon>Lactobacillales</taxon>
        <taxon>Lactobacillaceae</taxon>
        <taxon>Levilactobacillus</taxon>
    </lineage>
</organism>
<sequence length="386" mass="42581">MMKRKIVWASLIAVFALGVAGCGNHSKSTASHSKTSQSTKVADKPSTKKTVAKVETPKPSAMTTLLKPLMGKNAEDQGTQGDKGMTYSQFYYRQGNWHWRVTAKSGTVIDAKVLSLGKSEYGESQLKVQKGHGDNFTVDLSRPDQGAYYSVKSKALDHTATYLIGDTDGHWTAGAPSELTGTWSTHIYSVSDGDDPYERTRFFISSDGVGGERDTFTSRYTVDKLGSGWGANDEAQYQKLADNSYLLKTHLQGRFVDAYRVVLKNNQLTVDDGAYHMSNMYKASAKPGQAFGSDNSPAKNLTSDQLYDWIFRHLPDYNQMKHTYKKAACFPSTKDDQGRAVVRVIDNGRKDFAPTIGFFRVSAMGVLEAQSDGGDEWYPVSDDPDN</sequence>
<dbReference type="AlphaFoldDB" id="A0A4Z0JBX1"/>
<proteinExistence type="predicted"/>
<keyword evidence="2" id="KW-0732">Signal</keyword>
<accession>A0A4Z0JBX1</accession>
<name>A0A4Z0JBX1_9LACO</name>
<keyword evidence="4" id="KW-1185">Reference proteome</keyword>
<comment type="caution">
    <text evidence="3">The sequence shown here is derived from an EMBL/GenBank/DDBJ whole genome shotgun (WGS) entry which is preliminary data.</text>
</comment>
<feature type="compositionally biased region" description="Low complexity" evidence="1">
    <location>
        <begin position="26"/>
        <end position="40"/>
    </location>
</feature>
<feature type="region of interest" description="Disordered" evidence="1">
    <location>
        <begin position="26"/>
        <end position="57"/>
    </location>
</feature>
<dbReference type="OrthoDB" id="2259771at2"/>
<evidence type="ECO:0008006" key="5">
    <source>
        <dbReference type="Google" id="ProtNLM"/>
    </source>
</evidence>
<protein>
    <recommendedName>
        <fullName evidence="5">Lipoprotein</fullName>
    </recommendedName>
</protein>
<dbReference type="EMBL" id="RKLX01000003">
    <property type="protein sequence ID" value="TGD19827.1"/>
    <property type="molecule type" value="Genomic_DNA"/>
</dbReference>
<evidence type="ECO:0000313" key="4">
    <source>
        <dbReference type="Proteomes" id="UP000297348"/>
    </source>
</evidence>
<evidence type="ECO:0000313" key="3">
    <source>
        <dbReference type="EMBL" id="TGD19827.1"/>
    </source>
</evidence>
<feature type="chain" id="PRO_5039475227" description="Lipoprotein" evidence="2">
    <location>
        <begin position="21"/>
        <end position="386"/>
    </location>
</feature>
<feature type="signal peptide" evidence="2">
    <location>
        <begin position="1"/>
        <end position="20"/>
    </location>
</feature>
<dbReference type="Proteomes" id="UP000297348">
    <property type="component" value="Unassembled WGS sequence"/>
</dbReference>
<dbReference type="PROSITE" id="PS51257">
    <property type="entry name" value="PROKAR_LIPOPROTEIN"/>
    <property type="match status" value="1"/>
</dbReference>
<evidence type="ECO:0000256" key="2">
    <source>
        <dbReference type="SAM" id="SignalP"/>
    </source>
</evidence>
<reference evidence="3 4" key="1">
    <citation type="submission" date="2018-10" db="EMBL/GenBank/DDBJ databases">
        <title>Lactobacillus sp. R7 and Lactobacillus sp. R19 isolated from fermented mustard green product of Taiwan.</title>
        <authorList>
            <person name="Lin S.-T."/>
        </authorList>
    </citation>
    <scope>NUCLEOTIDE SEQUENCE [LARGE SCALE GENOMIC DNA]</scope>
    <source>
        <strain evidence="3 4">BCRC 81129</strain>
    </source>
</reference>
<dbReference type="RefSeq" id="WP_135367328.1">
    <property type="nucleotide sequence ID" value="NZ_RKLX01000003.1"/>
</dbReference>
<evidence type="ECO:0000256" key="1">
    <source>
        <dbReference type="SAM" id="MobiDB-lite"/>
    </source>
</evidence>